<evidence type="ECO:0000313" key="2">
    <source>
        <dbReference type="Proteomes" id="UP000601027"/>
    </source>
</evidence>
<dbReference type="Proteomes" id="UP000601027">
    <property type="component" value="Unassembled WGS sequence"/>
</dbReference>
<organism evidence="1 2">
    <name type="scientific">Micromonospora parastrephiae</name>
    <dbReference type="NCBI Taxonomy" id="2806101"/>
    <lineage>
        <taxon>Bacteria</taxon>
        <taxon>Bacillati</taxon>
        <taxon>Actinomycetota</taxon>
        <taxon>Actinomycetes</taxon>
        <taxon>Micromonosporales</taxon>
        <taxon>Micromonosporaceae</taxon>
        <taxon>Micromonospora</taxon>
    </lineage>
</organism>
<gene>
    <name evidence="1" type="ORF">JNW91_13205</name>
</gene>
<reference evidence="1 2" key="1">
    <citation type="submission" date="2021-01" db="EMBL/GenBank/DDBJ databases">
        <title>Draft genome sequence of Micromonospora sp. strain STR1_7.</title>
        <authorList>
            <person name="Karlyshev A."/>
            <person name="Jawad R."/>
        </authorList>
    </citation>
    <scope>NUCLEOTIDE SEQUENCE [LARGE SCALE GENOMIC DNA]</scope>
    <source>
        <strain evidence="1 2">STR1-7</strain>
    </source>
</reference>
<sequence length="384" mass="42440">MFNTEYPALGDDVLVAKEMAERLGGKTLSDLLHALWRGDCQTCGSSLISGPISVYAEIMLVMGHVSLHHPTCQVPLWNDGDGGGVIFCRPSLGDHVTYLHTSMIVDGIPIVLLNVSLEMASLSLDHDDKWYVSNVPLFRDYHKMFPGGPIPMPPLQPAVGISLEVSEDAIDIRSPQTWRIRPGAQVIDAVRRNGGLLLAISSMYHGQHMTPHVVNKVLQHPERTALGWISLRATPAPGAPAAEYAIYRNRHFTVAGLVLARNRRVDMAGEEAKEWGKGRAREFDELPAPSFIDHPVAYDDELSRWFMDAISLGMYVVVPAADGWRLIKSYSRFGERLPDTELSEWAGRVMQRKSHHRMAAVEWVAGPSSNAGEIMLSHVLPSDS</sequence>
<accession>A0ABS1XTZ3</accession>
<comment type="caution">
    <text evidence="1">The sequence shown here is derived from an EMBL/GenBank/DDBJ whole genome shotgun (WGS) entry which is preliminary data.</text>
</comment>
<evidence type="ECO:0000313" key="1">
    <source>
        <dbReference type="EMBL" id="MBM0232733.1"/>
    </source>
</evidence>
<keyword evidence="2" id="KW-1185">Reference proteome</keyword>
<name>A0ABS1XTZ3_9ACTN</name>
<dbReference type="EMBL" id="JAEVHM010000050">
    <property type="protein sequence ID" value="MBM0232733.1"/>
    <property type="molecule type" value="Genomic_DNA"/>
</dbReference>
<protein>
    <submittedName>
        <fullName evidence="1">Uncharacterized protein</fullName>
    </submittedName>
</protein>
<dbReference type="RefSeq" id="WP_203175127.1">
    <property type="nucleotide sequence ID" value="NZ_JAEVHM010000050.1"/>
</dbReference>
<proteinExistence type="predicted"/>